<gene>
    <name evidence="1" type="ORF">A2150_00565</name>
</gene>
<dbReference type="EMBL" id="MFSS01000115">
    <property type="protein sequence ID" value="OGI41842.1"/>
    <property type="molecule type" value="Genomic_DNA"/>
</dbReference>
<protein>
    <submittedName>
        <fullName evidence="1">Uncharacterized protein</fullName>
    </submittedName>
</protein>
<evidence type="ECO:0000313" key="2">
    <source>
        <dbReference type="Proteomes" id="UP000177925"/>
    </source>
</evidence>
<name>A0A1F6T9Q3_9PROT</name>
<comment type="caution">
    <text evidence="1">The sequence shown here is derived from an EMBL/GenBank/DDBJ whole genome shotgun (WGS) entry which is preliminary data.</text>
</comment>
<dbReference type="STRING" id="1817758.A2150_00565"/>
<accession>A0A1F6T9Q3</accession>
<sequence length="79" mass="8705">MGTEGLNYRQLAFLRSVTTIAARDKVSLDIFWLRDDMLEDSNNLPAPDVLAAEIVADLEAALEQFREISADLGPQPTKG</sequence>
<dbReference type="AlphaFoldDB" id="A0A1F6T9Q3"/>
<proteinExistence type="predicted"/>
<reference evidence="1 2" key="1">
    <citation type="journal article" date="2016" name="Nat. Commun.">
        <title>Thousands of microbial genomes shed light on interconnected biogeochemical processes in an aquifer system.</title>
        <authorList>
            <person name="Anantharaman K."/>
            <person name="Brown C.T."/>
            <person name="Hug L.A."/>
            <person name="Sharon I."/>
            <person name="Castelle C.J."/>
            <person name="Probst A.J."/>
            <person name="Thomas B.C."/>
            <person name="Singh A."/>
            <person name="Wilkins M.J."/>
            <person name="Karaoz U."/>
            <person name="Brodie E.L."/>
            <person name="Williams K.H."/>
            <person name="Hubbard S.S."/>
            <person name="Banfield J.F."/>
        </authorList>
    </citation>
    <scope>NUCLEOTIDE SEQUENCE [LARGE SCALE GENOMIC DNA]</scope>
</reference>
<dbReference type="Proteomes" id="UP000177925">
    <property type="component" value="Unassembled WGS sequence"/>
</dbReference>
<evidence type="ECO:0000313" key="1">
    <source>
        <dbReference type="EMBL" id="OGI41842.1"/>
    </source>
</evidence>
<organism evidence="1 2">
    <name type="scientific">Candidatus Muproteobacteria bacterium RBG_16_64_11</name>
    <dbReference type="NCBI Taxonomy" id="1817758"/>
    <lineage>
        <taxon>Bacteria</taxon>
        <taxon>Pseudomonadati</taxon>
        <taxon>Pseudomonadota</taxon>
        <taxon>Candidatus Muproteobacteria</taxon>
    </lineage>
</organism>